<evidence type="ECO:0000256" key="1">
    <source>
        <dbReference type="ARBA" id="ARBA00007448"/>
    </source>
</evidence>
<feature type="region of interest" description="Disordered" evidence="3">
    <location>
        <begin position="381"/>
        <end position="426"/>
    </location>
</feature>
<organism evidence="5 6">
    <name type="scientific">Hondaea fermentalgiana</name>
    <dbReference type="NCBI Taxonomy" id="2315210"/>
    <lineage>
        <taxon>Eukaryota</taxon>
        <taxon>Sar</taxon>
        <taxon>Stramenopiles</taxon>
        <taxon>Bigyra</taxon>
        <taxon>Labyrinthulomycetes</taxon>
        <taxon>Thraustochytrida</taxon>
        <taxon>Thraustochytriidae</taxon>
        <taxon>Hondaea</taxon>
    </lineage>
</organism>
<dbReference type="SUPFAM" id="SSF52540">
    <property type="entry name" value="P-loop containing nucleoside triphosphate hydrolases"/>
    <property type="match status" value="1"/>
</dbReference>
<protein>
    <submittedName>
        <fullName evidence="5">26S protease regulatory subunit, putative</fullName>
    </submittedName>
</protein>
<dbReference type="FunCoup" id="A0A2R5GE23">
    <property type="interactions" value="95"/>
</dbReference>
<accession>A0A2R5GE23</accession>
<sequence length="577" mass="64637">MELMRAYPGLASGLTNLFRTGNPSLDMLAAMSMPMLVQALVRLYRKWLRKRIIKAWEFILGRRGRFERVIMYEETTGYGRKLHSNARNNILQKAISMYLGSLKDKITYPRASTNLMAVREKSTVDRHMWTTTYGSTVDQLEAYDLVNLPSLDDWVYLEDDLQFRMSTRTKGGENDSPQSRMLKQTLYEFRSTRRDGAEHVESFIQRAFAWYKEEMRLCTDDTTRYLYMLNNSKESSEKDKRGGSSNTEALPARRYVLSGRKTFDTIFFPQKEELMRVLDNFVNKRGKYEIKGYPHKLGILMHGPPGTGKTSVTKALAQYTGRHIVSINLGAIRTNEDLQRAMIDCRYSVPGEDMSVTLQFKDVIFLLEDVDAATKIVHRRSSAARPVTASSSEELGTDTSTVKSDGSASVESAGGDVENDGTPESATEATQVLGAIVASLGSNDKNDNPLSLPSLQTDKLSLAGLLECLDGIIEADNRLLIMTTNHPERLDEALIRPGRIDKIFHLSYVGVEAAIEMTKLYFGAASAESRKRLESLFGDGKVQLTPARIESIAAEAETESDFVQRLQAAAAACLRKT</sequence>
<dbReference type="Gene3D" id="3.40.50.300">
    <property type="entry name" value="P-loop containing nucleotide triphosphate hydrolases"/>
    <property type="match status" value="1"/>
</dbReference>
<dbReference type="GO" id="GO:0005524">
    <property type="term" value="F:ATP binding"/>
    <property type="evidence" value="ECO:0007669"/>
    <property type="project" value="UniProtKB-KW"/>
</dbReference>
<feature type="domain" description="AAA+ ATPase" evidence="4">
    <location>
        <begin position="295"/>
        <end position="510"/>
    </location>
</feature>
<proteinExistence type="inferred from homology"/>
<dbReference type="SMART" id="SM00382">
    <property type="entry name" value="AAA"/>
    <property type="match status" value="1"/>
</dbReference>
<keyword evidence="2" id="KW-0067">ATP-binding</keyword>
<keyword evidence="6" id="KW-1185">Reference proteome</keyword>
<dbReference type="InterPro" id="IPR003959">
    <property type="entry name" value="ATPase_AAA_core"/>
</dbReference>
<keyword evidence="5" id="KW-0645">Protease</keyword>
<dbReference type="EMBL" id="BEYU01000053">
    <property type="protein sequence ID" value="GBG29192.1"/>
    <property type="molecule type" value="Genomic_DNA"/>
</dbReference>
<dbReference type="GO" id="GO:0006508">
    <property type="term" value="P:proteolysis"/>
    <property type="evidence" value="ECO:0007669"/>
    <property type="project" value="UniProtKB-KW"/>
</dbReference>
<dbReference type="InterPro" id="IPR027417">
    <property type="entry name" value="P-loop_NTPase"/>
</dbReference>
<keyword evidence="5" id="KW-0378">Hydrolase</keyword>
<dbReference type="InterPro" id="IPR050747">
    <property type="entry name" value="Mitochondrial_chaperone_BCS1"/>
</dbReference>
<evidence type="ECO:0000256" key="2">
    <source>
        <dbReference type="RuleBase" id="RU003651"/>
    </source>
</evidence>
<comment type="similarity">
    <text evidence="1">Belongs to the AAA ATPase family. BCS1 subfamily.</text>
</comment>
<dbReference type="Pfam" id="PF00004">
    <property type="entry name" value="AAA"/>
    <property type="match status" value="2"/>
</dbReference>
<dbReference type="InterPro" id="IPR003593">
    <property type="entry name" value="AAA+_ATPase"/>
</dbReference>
<comment type="caution">
    <text evidence="5">The sequence shown here is derived from an EMBL/GenBank/DDBJ whole genome shotgun (WGS) entry which is preliminary data.</text>
</comment>
<evidence type="ECO:0000259" key="4">
    <source>
        <dbReference type="SMART" id="SM00382"/>
    </source>
</evidence>
<evidence type="ECO:0000313" key="5">
    <source>
        <dbReference type="EMBL" id="GBG29192.1"/>
    </source>
</evidence>
<dbReference type="GO" id="GO:0016887">
    <property type="term" value="F:ATP hydrolysis activity"/>
    <property type="evidence" value="ECO:0007669"/>
    <property type="project" value="InterPro"/>
</dbReference>
<reference evidence="5 6" key="1">
    <citation type="submission" date="2017-12" db="EMBL/GenBank/DDBJ databases">
        <title>Sequencing, de novo assembly and annotation of complete genome of a new Thraustochytrid species, strain FCC1311.</title>
        <authorList>
            <person name="Sedici K."/>
            <person name="Godart F."/>
            <person name="Aiese Cigliano R."/>
            <person name="Sanseverino W."/>
            <person name="Barakat M."/>
            <person name="Ortet P."/>
            <person name="Marechal E."/>
            <person name="Cagnac O."/>
            <person name="Amato A."/>
        </authorList>
    </citation>
    <scope>NUCLEOTIDE SEQUENCE [LARGE SCALE GENOMIC DNA]</scope>
</reference>
<evidence type="ECO:0000256" key="3">
    <source>
        <dbReference type="SAM" id="MobiDB-lite"/>
    </source>
</evidence>
<gene>
    <name evidence="5" type="ORF">FCC1311_054142</name>
</gene>
<evidence type="ECO:0000313" key="6">
    <source>
        <dbReference type="Proteomes" id="UP000241890"/>
    </source>
</evidence>
<dbReference type="InterPro" id="IPR003960">
    <property type="entry name" value="ATPase_AAA_CS"/>
</dbReference>
<name>A0A2R5GE23_9STRA</name>
<dbReference type="PROSITE" id="PS00674">
    <property type="entry name" value="AAA"/>
    <property type="match status" value="1"/>
</dbReference>
<dbReference type="OrthoDB" id="10251412at2759"/>
<dbReference type="PANTHER" id="PTHR23070">
    <property type="entry name" value="BCS1 AAA-TYPE ATPASE"/>
    <property type="match status" value="1"/>
</dbReference>
<dbReference type="GO" id="GO:0008233">
    <property type="term" value="F:peptidase activity"/>
    <property type="evidence" value="ECO:0007669"/>
    <property type="project" value="UniProtKB-KW"/>
</dbReference>
<dbReference type="AlphaFoldDB" id="A0A2R5GE23"/>
<dbReference type="InParanoid" id="A0A2R5GE23"/>
<dbReference type="Proteomes" id="UP000241890">
    <property type="component" value="Unassembled WGS sequence"/>
</dbReference>
<feature type="compositionally biased region" description="Polar residues" evidence="3">
    <location>
        <begin position="388"/>
        <end position="410"/>
    </location>
</feature>
<keyword evidence="2" id="KW-0547">Nucleotide-binding</keyword>